<dbReference type="InterPro" id="IPR039272">
    <property type="entry name" value="CLEC16A/TT9"/>
</dbReference>
<dbReference type="GO" id="GO:1901096">
    <property type="term" value="P:regulation of autophagosome maturation"/>
    <property type="evidence" value="ECO:0007669"/>
    <property type="project" value="TreeGrafter"/>
</dbReference>
<dbReference type="InterPro" id="IPR019155">
    <property type="entry name" value="CLEC16A/TT9_N"/>
</dbReference>
<name>A0AAV7YK29_9EUKA</name>
<evidence type="ECO:0000256" key="1">
    <source>
        <dbReference type="ARBA" id="ARBA00006441"/>
    </source>
</evidence>
<reference evidence="5" key="1">
    <citation type="submission" date="2022-08" db="EMBL/GenBank/DDBJ databases">
        <title>Novel sulphate-reducing endosymbionts in the free-living metamonad Anaeramoeba.</title>
        <authorList>
            <person name="Jerlstrom-Hultqvist J."/>
            <person name="Cepicka I."/>
            <person name="Gallot-Lavallee L."/>
            <person name="Salas-Leiva D."/>
            <person name="Curtis B.A."/>
            <person name="Zahonova K."/>
            <person name="Pipaliya S."/>
            <person name="Dacks J."/>
            <person name="Roger A.J."/>
        </authorList>
    </citation>
    <scope>NUCLEOTIDE SEQUENCE</scope>
    <source>
        <strain evidence="5">Busselton2</strain>
    </source>
</reference>
<feature type="domain" description="FPL" evidence="3">
    <location>
        <begin position="46"/>
        <end position="193"/>
    </location>
</feature>
<sequence length="1014" mass="119424">MAFFKNLFTGKPKNRFSFEQLEYLYGIIKMNQTITETNSKLLVETLREISELMIWGDQHNERFFDWFLEKNIIGWFLKFLSQHSPTAIKIQLLQTLSIMIENIKSEKSIYFLLSNNHINSIITHRFDFSNEEVLAYYISFLKALSLKVNNKTIKLFYNLNTKEMPLYSESINFFNHPDGMVRIAVRTITLNIFRVDFKPSRDLILNSKKIPYFNNLVWFIRMNCLSIEEELQSNNLSTKILDDKLFSQLDDFYYLEDIFNLQITELNSTLAISLRKNLFIPIFIESFVGGTIKENLETNKDQFTIYQNVNTKNKKIKKNLLNEKVENKETSNIKIEVPQKIENGKGLYITSLDNKQQKKKELNIENEIHQKLESISNEKVNLDQNNFFSLTDSDLNIPQKHKISRKRPKKCSQILSLCLLSQIFHVISCSKIIVPLLTILLNPQSNFEKILEQSDMEIEEFKKNKQIKKVVNKNVPLFEITLSGNDIFDEQKNDKDLKTSLLIVDFSHKLITNIIFNIINNKGKKKKKKKKKKKMENNKNKTLFSKNKNFENKNNNESLIKEIKRGGKGGKKGGRGKGNGEGEENVNVIRSQIISFLDDENERIVFFTLCFFYSICKQIKNSKPLLECIDVFPVKYRGSQKLLEELSIFDEDFEIKTKLLNPPKHQFSLFNFNSPKKKNLINHNEKKSNEKNLDYSFWIVEKILNIFFKKQHYCFVTFQVCIKLLLELVYDSHKSPPYLNIKHLSLLDNAYLLSIKKLQKNIVKNPIGNLFMDLFRDEYEKSLRYSINFEKIISDPELLMKMPESQFSGVDLSKRGASDKVEKTVKNMKLFFMLRRLRNNLLGKKEINLPLNEPENDITYKVSQKVESLGKNIIPCYVNKTQMFQKVGQKYLIIENSHFLLLKPNQLDHGKTAVIKYKWDLRDIRFSLVDDEIMKFRILKGKKRLIKNKKKLEAKRFVKSEFLLYFGKKMYINATKREINRELNSMHSKKLSLLKDLIDLEVKEITQKFIYSKK</sequence>
<evidence type="ECO:0000313" key="5">
    <source>
        <dbReference type="EMBL" id="KAJ3427923.1"/>
    </source>
</evidence>
<dbReference type="AlphaFoldDB" id="A0AAV7YK29"/>
<dbReference type="EMBL" id="JANTQA010000060">
    <property type="protein sequence ID" value="KAJ3427923.1"/>
    <property type="molecule type" value="Genomic_DNA"/>
</dbReference>
<evidence type="ECO:0000313" key="6">
    <source>
        <dbReference type="Proteomes" id="UP001146793"/>
    </source>
</evidence>
<comment type="similarity">
    <text evidence="1">Belongs to the CLEC16A/gop-1 family.</text>
</comment>
<evidence type="ECO:0000259" key="3">
    <source>
        <dbReference type="Pfam" id="PF09758"/>
    </source>
</evidence>
<feature type="domain" description="CLEC16A/TT9 C-terminal" evidence="4">
    <location>
        <begin position="694"/>
        <end position="936"/>
    </location>
</feature>
<comment type="caution">
    <text evidence="5">The sequence shown here is derived from an EMBL/GenBank/DDBJ whole genome shotgun (WGS) entry which is preliminary data.</text>
</comment>
<dbReference type="GO" id="GO:0005794">
    <property type="term" value="C:Golgi apparatus"/>
    <property type="evidence" value="ECO:0007669"/>
    <property type="project" value="TreeGrafter"/>
</dbReference>
<dbReference type="PANTHER" id="PTHR21481:SF0">
    <property type="entry name" value="PROTEIN CLEC16A"/>
    <property type="match status" value="1"/>
</dbReference>
<dbReference type="Proteomes" id="UP001146793">
    <property type="component" value="Unassembled WGS sequence"/>
</dbReference>
<dbReference type="InterPro" id="IPR045820">
    <property type="entry name" value="CLEC16A/TT9_C"/>
</dbReference>
<organism evidence="5 6">
    <name type="scientific">Anaeramoeba flamelloides</name>
    <dbReference type="NCBI Taxonomy" id="1746091"/>
    <lineage>
        <taxon>Eukaryota</taxon>
        <taxon>Metamonada</taxon>
        <taxon>Anaeramoebidae</taxon>
        <taxon>Anaeramoeba</taxon>
    </lineage>
</organism>
<evidence type="ECO:0000259" key="4">
    <source>
        <dbReference type="Pfam" id="PF19439"/>
    </source>
</evidence>
<dbReference type="Pfam" id="PF19439">
    <property type="entry name" value="CLEC16A_C"/>
    <property type="match status" value="1"/>
</dbReference>
<protein>
    <recommendedName>
        <fullName evidence="7">FPL domain-containing protein</fullName>
    </recommendedName>
</protein>
<dbReference type="GO" id="GO:0016197">
    <property type="term" value="P:endosomal transport"/>
    <property type="evidence" value="ECO:0007669"/>
    <property type="project" value="TreeGrafter"/>
</dbReference>
<keyword evidence="2" id="KW-0072">Autophagy</keyword>
<dbReference type="Pfam" id="PF09758">
    <property type="entry name" value="FPL"/>
    <property type="match status" value="1"/>
</dbReference>
<dbReference type="GO" id="GO:0006914">
    <property type="term" value="P:autophagy"/>
    <property type="evidence" value="ECO:0007669"/>
    <property type="project" value="UniProtKB-KW"/>
</dbReference>
<dbReference type="GO" id="GO:0007034">
    <property type="term" value="P:vacuolar transport"/>
    <property type="evidence" value="ECO:0007669"/>
    <property type="project" value="TreeGrafter"/>
</dbReference>
<dbReference type="GO" id="GO:0005770">
    <property type="term" value="C:late endosome"/>
    <property type="evidence" value="ECO:0007669"/>
    <property type="project" value="TreeGrafter"/>
</dbReference>
<dbReference type="PANTHER" id="PTHR21481">
    <property type="entry name" value="PROTEIN CLEC16A"/>
    <property type="match status" value="1"/>
</dbReference>
<gene>
    <name evidence="5" type="ORF">M0812_25553</name>
</gene>
<evidence type="ECO:0000256" key="2">
    <source>
        <dbReference type="ARBA" id="ARBA00023006"/>
    </source>
</evidence>
<accession>A0AAV7YK29</accession>
<evidence type="ECO:0008006" key="7">
    <source>
        <dbReference type="Google" id="ProtNLM"/>
    </source>
</evidence>
<proteinExistence type="inferred from homology"/>